<dbReference type="EMBL" id="CAMPGE010020197">
    <property type="protein sequence ID" value="CAI2378468.1"/>
    <property type="molecule type" value="Genomic_DNA"/>
</dbReference>
<evidence type="ECO:0000256" key="3">
    <source>
        <dbReference type="ARBA" id="ARBA00022989"/>
    </source>
</evidence>
<evidence type="ECO:0000256" key="2">
    <source>
        <dbReference type="ARBA" id="ARBA00022692"/>
    </source>
</evidence>
<evidence type="ECO:0000313" key="8">
    <source>
        <dbReference type="Proteomes" id="UP001295684"/>
    </source>
</evidence>
<dbReference type="InterPro" id="IPR002994">
    <property type="entry name" value="Surf1/Shy1"/>
</dbReference>
<gene>
    <name evidence="7" type="ORF">ECRASSUSDP1_LOCUS19865</name>
</gene>
<evidence type="ECO:0000256" key="1">
    <source>
        <dbReference type="ARBA" id="ARBA00004370"/>
    </source>
</evidence>
<evidence type="ECO:0000313" key="7">
    <source>
        <dbReference type="EMBL" id="CAI2378468.1"/>
    </source>
</evidence>
<protein>
    <recommendedName>
        <fullName evidence="5">SURF1-like protein</fullName>
    </recommendedName>
</protein>
<feature type="signal peptide" evidence="6">
    <location>
        <begin position="1"/>
        <end position="19"/>
    </location>
</feature>
<comment type="similarity">
    <text evidence="5">Belongs to the SURF1 family.</text>
</comment>
<dbReference type="GO" id="GO:0005743">
    <property type="term" value="C:mitochondrial inner membrane"/>
    <property type="evidence" value="ECO:0007669"/>
    <property type="project" value="UniProtKB-SubCell"/>
</dbReference>
<evidence type="ECO:0000256" key="4">
    <source>
        <dbReference type="ARBA" id="ARBA00023136"/>
    </source>
</evidence>
<comment type="function">
    <text evidence="5">Probably involved in the biogenesis of the COX complex.</text>
</comment>
<keyword evidence="8" id="KW-1185">Reference proteome</keyword>
<dbReference type="InterPro" id="IPR045214">
    <property type="entry name" value="Surf1/Surf4"/>
</dbReference>
<evidence type="ECO:0000256" key="6">
    <source>
        <dbReference type="SAM" id="SignalP"/>
    </source>
</evidence>
<dbReference type="PANTHER" id="PTHR23427:SF2">
    <property type="entry name" value="SURFEIT LOCUS PROTEIN 1"/>
    <property type="match status" value="1"/>
</dbReference>
<keyword evidence="3" id="KW-1133">Transmembrane helix</keyword>
<reference evidence="7" key="1">
    <citation type="submission" date="2023-07" db="EMBL/GenBank/DDBJ databases">
        <authorList>
            <consortium name="AG Swart"/>
            <person name="Singh M."/>
            <person name="Singh A."/>
            <person name="Seah K."/>
            <person name="Emmerich C."/>
        </authorList>
    </citation>
    <scope>NUCLEOTIDE SEQUENCE</scope>
    <source>
        <strain evidence="7">DP1</strain>
    </source>
</reference>
<keyword evidence="6" id="KW-0732">Signal</keyword>
<sequence length="253" mass="29835">MFNKRFFFSLCTLPVAILCHESSEYQGRRKKTKEIEAQRRLDRLNSEPIDMTPQDGKFAFSGMNADEIEDKYGFKKVKVKGIIDFDQETKVKGIYRGEEGYFIFNPLYTHVNEKKEGCGIMVNRGFVSEDLTIFRDRRLAQNTGEFEGIIYPGDKWNKYDFIPNSPNHKKFTKAVPSHLSLMAHLKNREDSDRAMLMLVEFDDEAQQLTPSAPRVKDLTEWKNTPERHATYQSFWKYTTYFNLFANTMFWLYF</sequence>
<keyword evidence="2" id="KW-0812">Transmembrane</keyword>
<comment type="caution">
    <text evidence="7">The sequence shown here is derived from an EMBL/GenBank/DDBJ whole genome shotgun (WGS) entry which is preliminary data.</text>
</comment>
<feature type="chain" id="PRO_5042186929" description="SURF1-like protein" evidence="6">
    <location>
        <begin position="20"/>
        <end position="253"/>
    </location>
</feature>
<dbReference type="Proteomes" id="UP001295684">
    <property type="component" value="Unassembled WGS sequence"/>
</dbReference>
<comment type="subcellular location">
    <subcellularLocation>
        <location evidence="1">Membrane</location>
    </subcellularLocation>
    <subcellularLocation>
        <location evidence="5">Mitochondrion inner membrane</location>
        <topology evidence="5">Multi-pass membrane protein</topology>
    </subcellularLocation>
</comment>
<dbReference type="PANTHER" id="PTHR23427">
    <property type="entry name" value="SURFEIT LOCUS PROTEIN"/>
    <property type="match status" value="1"/>
</dbReference>
<evidence type="ECO:0000256" key="5">
    <source>
        <dbReference type="RuleBase" id="RU363076"/>
    </source>
</evidence>
<name>A0AAD1XT75_EUPCR</name>
<dbReference type="Pfam" id="PF02104">
    <property type="entry name" value="SURF1"/>
    <property type="match status" value="1"/>
</dbReference>
<keyword evidence="4" id="KW-0472">Membrane</keyword>
<keyword evidence="5" id="KW-0496">Mitochondrion</keyword>
<proteinExistence type="inferred from homology"/>
<accession>A0AAD1XT75</accession>
<organism evidence="7 8">
    <name type="scientific">Euplotes crassus</name>
    <dbReference type="NCBI Taxonomy" id="5936"/>
    <lineage>
        <taxon>Eukaryota</taxon>
        <taxon>Sar</taxon>
        <taxon>Alveolata</taxon>
        <taxon>Ciliophora</taxon>
        <taxon>Intramacronucleata</taxon>
        <taxon>Spirotrichea</taxon>
        <taxon>Hypotrichia</taxon>
        <taxon>Euplotida</taxon>
        <taxon>Euplotidae</taxon>
        <taxon>Moneuplotes</taxon>
    </lineage>
</organism>
<keyword evidence="5" id="KW-0999">Mitochondrion inner membrane</keyword>
<dbReference type="AlphaFoldDB" id="A0AAD1XT75"/>
<dbReference type="PROSITE" id="PS50895">
    <property type="entry name" value="SURF1"/>
    <property type="match status" value="1"/>
</dbReference>